<dbReference type="PANTHER" id="PTHR23234:SF10">
    <property type="entry name" value="RIKEN CDNA 6720489N17 GENE-RELATED"/>
    <property type="match status" value="1"/>
</dbReference>
<dbReference type="PANTHER" id="PTHR23234">
    <property type="entry name" value="ZNF44 PROTEIN"/>
    <property type="match status" value="1"/>
</dbReference>
<dbReference type="InterPro" id="IPR001909">
    <property type="entry name" value="KRAB"/>
</dbReference>
<evidence type="ECO:0000259" key="8">
    <source>
        <dbReference type="PROSITE" id="PS50805"/>
    </source>
</evidence>
<evidence type="ECO:0000256" key="3">
    <source>
        <dbReference type="ARBA" id="ARBA00022737"/>
    </source>
</evidence>
<dbReference type="RefSeq" id="XP_021102931.1">
    <property type="nucleotide sequence ID" value="XM_021247272.1"/>
</dbReference>
<evidence type="ECO:0000259" key="7">
    <source>
        <dbReference type="PROSITE" id="PS50157"/>
    </source>
</evidence>
<dbReference type="Gene3D" id="6.10.140.140">
    <property type="match status" value="1"/>
</dbReference>
<evidence type="ECO:0000256" key="5">
    <source>
        <dbReference type="ARBA" id="ARBA00022833"/>
    </source>
</evidence>
<dbReference type="InterPro" id="IPR013087">
    <property type="entry name" value="Znf_C2H2_type"/>
</dbReference>
<evidence type="ECO:0000313" key="9">
    <source>
        <dbReference type="Proteomes" id="UP000694906"/>
    </source>
</evidence>
<dbReference type="FunFam" id="3.30.160.60:FF:000100">
    <property type="entry name" value="Zinc finger 45-like"/>
    <property type="match status" value="1"/>
</dbReference>
<keyword evidence="4 6" id="KW-0863">Zinc-finger</keyword>
<protein>
    <submittedName>
        <fullName evidence="10">Zinc finger protein 791-like</fullName>
    </submittedName>
</protein>
<dbReference type="CDD" id="cd07765">
    <property type="entry name" value="KRAB_A-box"/>
    <property type="match status" value="1"/>
</dbReference>
<dbReference type="GO" id="GO:0008270">
    <property type="term" value="F:zinc ion binding"/>
    <property type="evidence" value="ECO:0007669"/>
    <property type="project" value="UniProtKB-KW"/>
</dbReference>
<keyword evidence="2" id="KW-0479">Metal-binding</keyword>
<dbReference type="Gene3D" id="3.30.160.60">
    <property type="entry name" value="Classic Zinc Finger"/>
    <property type="match status" value="3"/>
</dbReference>
<feature type="domain" description="C2H2-type" evidence="7">
    <location>
        <begin position="196"/>
        <end position="223"/>
    </location>
</feature>
<feature type="domain" description="C2H2-type" evidence="7">
    <location>
        <begin position="117"/>
        <end position="144"/>
    </location>
</feature>
<dbReference type="PROSITE" id="PS50805">
    <property type="entry name" value="KRAB"/>
    <property type="match status" value="1"/>
</dbReference>
<keyword evidence="9" id="KW-1185">Reference proteome</keyword>
<evidence type="ECO:0000256" key="6">
    <source>
        <dbReference type="PROSITE-ProRule" id="PRU00042"/>
    </source>
</evidence>
<dbReference type="PROSITE" id="PS50157">
    <property type="entry name" value="ZINC_FINGER_C2H2_2"/>
    <property type="match status" value="2"/>
</dbReference>
<dbReference type="Proteomes" id="UP000694906">
    <property type="component" value="Unplaced"/>
</dbReference>
<accession>A0AAX6S1G4</accession>
<organism evidence="9 10">
    <name type="scientific">Heterocephalus glaber</name>
    <name type="common">Naked mole rat</name>
    <dbReference type="NCBI Taxonomy" id="10181"/>
    <lineage>
        <taxon>Eukaryota</taxon>
        <taxon>Metazoa</taxon>
        <taxon>Chordata</taxon>
        <taxon>Craniata</taxon>
        <taxon>Vertebrata</taxon>
        <taxon>Euteleostomi</taxon>
        <taxon>Mammalia</taxon>
        <taxon>Eutheria</taxon>
        <taxon>Euarchontoglires</taxon>
        <taxon>Glires</taxon>
        <taxon>Rodentia</taxon>
        <taxon>Hystricomorpha</taxon>
        <taxon>Bathyergidae</taxon>
        <taxon>Heterocephalus</taxon>
    </lineage>
</organism>
<dbReference type="SUPFAM" id="SSF57667">
    <property type="entry name" value="beta-beta-alpha zinc fingers"/>
    <property type="match status" value="2"/>
</dbReference>
<feature type="domain" description="KRAB" evidence="8">
    <location>
        <begin position="1"/>
        <end position="66"/>
    </location>
</feature>
<dbReference type="SUPFAM" id="SSF109640">
    <property type="entry name" value="KRAB domain (Kruppel-associated box)"/>
    <property type="match status" value="1"/>
</dbReference>
<keyword evidence="5" id="KW-0862">Zinc</keyword>
<reference evidence="10" key="1">
    <citation type="submission" date="2025-08" db="UniProtKB">
        <authorList>
            <consortium name="RefSeq"/>
        </authorList>
    </citation>
    <scope>IDENTIFICATION</scope>
</reference>
<gene>
    <name evidence="10" type="primary">LOC101702748</name>
</gene>
<dbReference type="GeneID" id="101702748"/>
<dbReference type="InterPro" id="IPR050758">
    <property type="entry name" value="Znf_C2H2-type"/>
</dbReference>
<dbReference type="GO" id="GO:0006355">
    <property type="term" value="P:regulation of DNA-templated transcription"/>
    <property type="evidence" value="ECO:0007669"/>
    <property type="project" value="InterPro"/>
</dbReference>
<proteinExistence type="predicted"/>
<sequence>MEEWALLNLSQKELYRDVMWEIFRNMAAIGRDWDDWEVEEEYETYWRNLRNEAWNQHEEIFLWTLDANVHMKQDSLKPAESLACRNPLVEIFSLNMPIIAHSALKPCEYLGSEEKLYKCNEHRRTFSDFQSFQKHARTKTGEKPYECDQCGKSHSDLSETTHLREKTFVCKNNLKASSTSSDVKIHERNHSEGKRYVCKQCGKAFSTHRYCQIPKRSHTGEKPYVC</sequence>
<dbReference type="InterPro" id="IPR036236">
    <property type="entry name" value="Znf_C2H2_sf"/>
</dbReference>
<evidence type="ECO:0000256" key="2">
    <source>
        <dbReference type="ARBA" id="ARBA00022723"/>
    </source>
</evidence>
<keyword evidence="3" id="KW-0677">Repeat</keyword>
<dbReference type="Pfam" id="PF01352">
    <property type="entry name" value="KRAB"/>
    <property type="match status" value="1"/>
</dbReference>
<evidence type="ECO:0000256" key="4">
    <source>
        <dbReference type="ARBA" id="ARBA00022771"/>
    </source>
</evidence>
<dbReference type="GO" id="GO:0005634">
    <property type="term" value="C:nucleus"/>
    <property type="evidence" value="ECO:0007669"/>
    <property type="project" value="UniProtKB-SubCell"/>
</dbReference>
<dbReference type="AlphaFoldDB" id="A0AAX6S1G4"/>
<comment type="subcellular location">
    <subcellularLocation>
        <location evidence="1">Nucleus</location>
    </subcellularLocation>
</comment>
<evidence type="ECO:0000256" key="1">
    <source>
        <dbReference type="ARBA" id="ARBA00004123"/>
    </source>
</evidence>
<evidence type="ECO:0000313" key="10">
    <source>
        <dbReference type="RefSeq" id="XP_021102931.1"/>
    </source>
</evidence>
<dbReference type="InterPro" id="IPR036051">
    <property type="entry name" value="KRAB_dom_sf"/>
</dbReference>
<name>A0AAX6S1G4_HETGA</name>